<comment type="similarity">
    <text evidence="2">Belongs to the alkylbase DNA glycosidase AlkA family.</text>
</comment>
<keyword evidence="4" id="KW-0227">DNA damage</keyword>
<dbReference type="AlphaFoldDB" id="A0A9D2ILQ3"/>
<dbReference type="EMBL" id="DXCC01000006">
    <property type="protein sequence ID" value="HIZ14807.1"/>
    <property type="molecule type" value="Genomic_DNA"/>
</dbReference>
<reference evidence="7" key="1">
    <citation type="journal article" date="2021" name="PeerJ">
        <title>Extensive microbial diversity within the chicken gut microbiome revealed by metagenomics and culture.</title>
        <authorList>
            <person name="Gilroy R."/>
            <person name="Ravi A."/>
            <person name="Getino M."/>
            <person name="Pursley I."/>
            <person name="Horton D.L."/>
            <person name="Alikhan N.F."/>
            <person name="Baker D."/>
            <person name="Gharbi K."/>
            <person name="Hall N."/>
            <person name="Watson M."/>
            <person name="Adriaenssens E.M."/>
            <person name="Foster-Nyarko E."/>
            <person name="Jarju S."/>
            <person name="Secka A."/>
            <person name="Antonio M."/>
            <person name="Oren A."/>
            <person name="Chaudhuri R.R."/>
            <person name="La Ragione R."/>
            <person name="Hildebrand F."/>
            <person name="Pallen M.J."/>
        </authorList>
    </citation>
    <scope>NUCLEOTIDE SEQUENCE</scope>
    <source>
        <strain evidence="7">ChiHjej11B10-19426</strain>
    </source>
</reference>
<dbReference type="FunFam" id="1.10.340.30:FF:000004">
    <property type="entry name" value="DNA-3-methyladenine glycosylase II"/>
    <property type="match status" value="1"/>
</dbReference>
<name>A0A9D2ILQ3_9BACT</name>
<proteinExistence type="inferred from homology"/>
<dbReference type="Pfam" id="PF00730">
    <property type="entry name" value="HhH-GPD"/>
    <property type="match status" value="1"/>
</dbReference>
<evidence type="ECO:0000256" key="3">
    <source>
        <dbReference type="ARBA" id="ARBA00012000"/>
    </source>
</evidence>
<dbReference type="PANTHER" id="PTHR43003:SF5">
    <property type="entry name" value="DNA-3-METHYLADENINE GLYCOSYLASE"/>
    <property type="match status" value="1"/>
</dbReference>
<dbReference type="Gene3D" id="1.10.340.30">
    <property type="entry name" value="Hypothetical protein, domain 2"/>
    <property type="match status" value="1"/>
</dbReference>
<evidence type="ECO:0000256" key="5">
    <source>
        <dbReference type="ARBA" id="ARBA00023204"/>
    </source>
</evidence>
<evidence type="ECO:0000256" key="1">
    <source>
        <dbReference type="ARBA" id="ARBA00000086"/>
    </source>
</evidence>
<keyword evidence="5" id="KW-0234">DNA repair</keyword>
<dbReference type="GO" id="GO:0032131">
    <property type="term" value="F:alkylated DNA binding"/>
    <property type="evidence" value="ECO:0007669"/>
    <property type="project" value="TreeGrafter"/>
</dbReference>
<comment type="catalytic activity">
    <reaction evidence="1">
        <text>Hydrolysis of alkylated DNA, releasing 3-methyladenine, 3-methylguanine, 7-methylguanine and 7-methyladenine.</text>
        <dbReference type="EC" id="3.2.2.21"/>
    </reaction>
</comment>
<feature type="domain" description="HhH-GPD" evidence="6">
    <location>
        <begin position="52"/>
        <end position="206"/>
    </location>
</feature>
<dbReference type="SMART" id="SM00478">
    <property type="entry name" value="ENDO3c"/>
    <property type="match status" value="1"/>
</dbReference>
<evidence type="ECO:0000256" key="4">
    <source>
        <dbReference type="ARBA" id="ARBA00022763"/>
    </source>
</evidence>
<dbReference type="InterPro" id="IPR011257">
    <property type="entry name" value="DNA_glycosylase"/>
</dbReference>
<dbReference type="GO" id="GO:0006307">
    <property type="term" value="P:DNA alkylation repair"/>
    <property type="evidence" value="ECO:0007669"/>
    <property type="project" value="TreeGrafter"/>
</dbReference>
<organism evidence="7 8">
    <name type="scientific">Candidatus Tidjanibacter faecipullorum</name>
    <dbReference type="NCBI Taxonomy" id="2838766"/>
    <lineage>
        <taxon>Bacteria</taxon>
        <taxon>Pseudomonadati</taxon>
        <taxon>Bacteroidota</taxon>
        <taxon>Bacteroidia</taxon>
        <taxon>Bacteroidales</taxon>
        <taxon>Rikenellaceae</taxon>
        <taxon>Tidjanibacter</taxon>
    </lineage>
</organism>
<evidence type="ECO:0000259" key="6">
    <source>
        <dbReference type="SMART" id="SM00478"/>
    </source>
</evidence>
<protein>
    <recommendedName>
        <fullName evidence="3">DNA-3-methyladenine glycosylase II</fullName>
        <ecNumber evidence="3">3.2.2.21</ecNumber>
    </recommendedName>
</protein>
<dbReference type="GO" id="GO:0043916">
    <property type="term" value="F:DNA-7-methylguanine glycosylase activity"/>
    <property type="evidence" value="ECO:0007669"/>
    <property type="project" value="TreeGrafter"/>
</dbReference>
<dbReference type="InterPro" id="IPR051912">
    <property type="entry name" value="Alkylbase_DNA_Glycosylase/TA"/>
</dbReference>
<gene>
    <name evidence="7" type="ORF">H9816_02685</name>
</gene>
<evidence type="ECO:0000256" key="2">
    <source>
        <dbReference type="ARBA" id="ARBA00010817"/>
    </source>
</evidence>
<dbReference type="CDD" id="cd00056">
    <property type="entry name" value="ENDO3c"/>
    <property type="match status" value="1"/>
</dbReference>
<comment type="caution">
    <text evidence="7">The sequence shown here is derived from an EMBL/GenBank/DDBJ whole genome shotgun (WGS) entry which is preliminary data.</text>
</comment>
<dbReference type="SUPFAM" id="SSF48150">
    <property type="entry name" value="DNA-glycosylase"/>
    <property type="match status" value="1"/>
</dbReference>
<evidence type="ECO:0000313" key="8">
    <source>
        <dbReference type="Proteomes" id="UP000824014"/>
    </source>
</evidence>
<dbReference type="GO" id="GO:0008725">
    <property type="term" value="F:DNA-3-methyladenine glycosylase activity"/>
    <property type="evidence" value="ECO:0007669"/>
    <property type="project" value="TreeGrafter"/>
</dbReference>
<accession>A0A9D2ILQ3</accession>
<dbReference type="InterPro" id="IPR003265">
    <property type="entry name" value="HhH-GPD_domain"/>
</dbReference>
<dbReference type="EC" id="3.2.2.21" evidence="3"/>
<dbReference type="GO" id="GO:0032993">
    <property type="term" value="C:protein-DNA complex"/>
    <property type="evidence" value="ECO:0007669"/>
    <property type="project" value="TreeGrafter"/>
</dbReference>
<dbReference type="PANTHER" id="PTHR43003">
    <property type="entry name" value="DNA-3-METHYLADENINE GLYCOSYLASE"/>
    <property type="match status" value="1"/>
</dbReference>
<evidence type="ECO:0000313" key="7">
    <source>
        <dbReference type="EMBL" id="HIZ14807.1"/>
    </source>
</evidence>
<dbReference type="GO" id="GO:0005737">
    <property type="term" value="C:cytoplasm"/>
    <property type="evidence" value="ECO:0007669"/>
    <property type="project" value="TreeGrafter"/>
</dbReference>
<reference evidence="7" key="2">
    <citation type="submission" date="2021-04" db="EMBL/GenBank/DDBJ databases">
        <authorList>
            <person name="Gilroy R."/>
        </authorList>
    </citation>
    <scope>NUCLEOTIDE SEQUENCE</scope>
    <source>
        <strain evidence="7">ChiHjej11B10-19426</strain>
    </source>
</reference>
<dbReference type="Gene3D" id="1.10.1670.40">
    <property type="match status" value="1"/>
</dbReference>
<dbReference type="GO" id="GO:0006285">
    <property type="term" value="P:base-excision repair, AP site formation"/>
    <property type="evidence" value="ECO:0007669"/>
    <property type="project" value="TreeGrafter"/>
</dbReference>
<dbReference type="Proteomes" id="UP000824014">
    <property type="component" value="Unassembled WGS sequence"/>
</dbReference>
<sequence>MKTPVTTFRCPPEALDHLTRCDPALGAYITRYGPLERPLIPDQFEAIATNIVSQQISGKAAETVLARLRGQLGQLTPERLLAGTDDTLRGCGLSTRKVAYLRAAAEAMTDGRLRAEELAGLPDEEAIRRLDALPGIGRWTAEMLLIFSFGRPDILSFDDLGIRRGLTRLHGIDRFPPDVRARYRALYSPYGTTASFYLWRIASERYPRCNPDTKKEERFPTLLFCHASRESPIRRTRWQQPAPRAA</sequence>